<name>A0ABD7RKW1_BACCE</name>
<protein>
    <recommendedName>
        <fullName evidence="3">Transmembrane protein</fullName>
    </recommendedName>
</protein>
<comment type="caution">
    <text evidence="1">The sequence shown here is derived from an EMBL/GenBank/DDBJ whole genome shotgun (WGS) entry which is preliminary data.</text>
</comment>
<evidence type="ECO:0008006" key="3">
    <source>
        <dbReference type="Google" id="ProtNLM"/>
    </source>
</evidence>
<dbReference type="EMBL" id="VDDR01000003">
    <property type="protein sequence ID" value="TNC01007.1"/>
    <property type="molecule type" value="Genomic_DNA"/>
</dbReference>
<sequence>MLLTVLYKSAFFFLSQSPQTPLYKYINDFFNISIITHNISTIFPIYLSQLTIYQRFFQYIYHNSQYINDFSNISIGRQYLTLPHSNHSQHILEKHLQQKLKIVFPHKKNITRSSSKVMVFNPAMPLYL</sequence>
<proteinExistence type="predicted"/>
<gene>
    <name evidence="1" type="ORF">FHG65_08670</name>
</gene>
<evidence type="ECO:0000313" key="1">
    <source>
        <dbReference type="EMBL" id="TNC01007.1"/>
    </source>
</evidence>
<reference evidence="1 2" key="1">
    <citation type="submission" date="2019-06" db="EMBL/GenBank/DDBJ databases">
        <title>Biocontrol Bacillus strains from Vietnam.</title>
        <authorList>
            <person name="Borriss R."/>
            <person name="Lasch P."/>
            <person name="Thanh Tam L.T."/>
        </authorList>
    </citation>
    <scope>NUCLEOTIDE SEQUENCE [LARGE SCALE GENOMIC DNA]</scope>
    <source>
        <strain evidence="1 2">A8</strain>
    </source>
</reference>
<dbReference type="AlphaFoldDB" id="A0ABD7RKW1"/>
<evidence type="ECO:0000313" key="2">
    <source>
        <dbReference type="Proteomes" id="UP000309400"/>
    </source>
</evidence>
<organism evidence="1 2">
    <name type="scientific">Bacillus cereus</name>
    <dbReference type="NCBI Taxonomy" id="1396"/>
    <lineage>
        <taxon>Bacteria</taxon>
        <taxon>Bacillati</taxon>
        <taxon>Bacillota</taxon>
        <taxon>Bacilli</taxon>
        <taxon>Bacillales</taxon>
        <taxon>Bacillaceae</taxon>
        <taxon>Bacillus</taxon>
        <taxon>Bacillus cereus group</taxon>
    </lineage>
</organism>
<accession>A0ABD7RKW1</accession>
<dbReference type="Proteomes" id="UP000309400">
    <property type="component" value="Unassembled WGS sequence"/>
</dbReference>